<sequence>EVAYELKEYLSKQLTISGFNIGLDPDLYYMNDNEKYYRKELAIYALYDCLLMHKILINIKIKKYKFNFQMKNKIPYELIESISLSNDDDDEISFSQLSPSVQRRKTYDTWITNEHEHIR</sequence>
<proteinExistence type="predicted"/>
<organism evidence="1 2">
    <name type="scientific">Adineta steineri</name>
    <dbReference type="NCBI Taxonomy" id="433720"/>
    <lineage>
        <taxon>Eukaryota</taxon>
        <taxon>Metazoa</taxon>
        <taxon>Spiralia</taxon>
        <taxon>Gnathifera</taxon>
        <taxon>Rotifera</taxon>
        <taxon>Eurotatoria</taxon>
        <taxon>Bdelloidea</taxon>
        <taxon>Adinetida</taxon>
        <taxon>Adinetidae</taxon>
        <taxon>Adineta</taxon>
    </lineage>
</organism>
<name>A0A819WUY1_9BILA</name>
<evidence type="ECO:0000313" key="1">
    <source>
        <dbReference type="EMBL" id="CAF4127017.1"/>
    </source>
</evidence>
<reference evidence="1" key="1">
    <citation type="submission" date="2021-02" db="EMBL/GenBank/DDBJ databases">
        <authorList>
            <person name="Nowell W R."/>
        </authorList>
    </citation>
    <scope>NUCLEOTIDE SEQUENCE</scope>
</reference>
<evidence type="ECO:0000313" key="2">
    <source>
        <dbReference type="Proteomes" id="UP000663868"/>
    </source>
</evidence>
<dbReference type="EMBL" id="CAJOBB010005395">
    <property type="protein sequence ID" value="CAF4127017.1"/>
    <property type="molecule type" value="Genomic_DNA"/>
</dbReference>
<protein>
    <submittedName>
        <fullName evidence="1">Uncharacterized protein</fullName>
    </submittedName>
</protein>
<gene>
    <name evidence="1" type="ORF">KXQ929_LOCUS35963</name>
</gene>
<dbReference type="AlphaFoldDB" id="A0A819WUY1"/>
<accession>A0A819WUY1</accession>
<comment type="caution">
    <text evidence="1">The sequence shown here is derived from an EMBL/GenBank/DDBJ whole genome shotgun (WGS) entry which is preliminary data.</text>
</comment>
<feature type="non-terminal residue" evidence="1">
    <location>
        <position position="1"/>
    </location>
</feature>
<dbReference type="Proteomes" id="UP000663868">
    <property type="component" value="Unassembled WGS sequence"/>
</dbReference>